<dbReference type="HOGENOM" id="CLU_3042592_0_0_3"/>
<dbReference type="EMBL" id="CP003642">
    <property type="protein sequence ID" value="AFZ26413.1"/>
    <property type="molecule type" value="Genomic_DNA"/>
</dbReference>
<organism evidence="1 2">
    <name type="scientific">Cylindrospermum stagnale PCC 7417</name>
    <dbReference type="NCBI Taxonomy" id="56107"/>
    <lineage>
        <taxon>Bacteria</taxon>
        <taxon>Bacillati</taxon>
        <taxon>Cyanobacteriota</taxon>
        <taxon>Cyanophyceae</taxon>
        <taxon>Nostocales</taxon>
        <taxon>Nostocaceae</taxon>
        <taxon>Cylindrospermum</taxon>
    </lineage>
</organism>
<sequence length="54" mass="6152">MNQLSKKNRLKTALAMEILSNWDAVVVFCYYPQLASTNNEAVSLLAMKCQKILF</sequence>
<protein>
    <recommendedName>
        <fullName evidence="3">Transposase</fullName>
    </recommendedName>
</protein>
<dbReference type="Proteomes" id="UP000010475">
    <property type="component" value="Chromosome"/>
</dbReference>
<evidence type="ECO:0008006" key="3">
    <source>
        <dbReference type="Google" id="ProtNLM"/>
    </source>
</evidence>
<evidence type="ECO:0000313" key="2">
    <source>
        <dbReference type="Proteomes" id="UP000010475"/>
    </source>
</evidence>
<gene>
    <name evidence="1" type="ORF">Cylst_4320</name>
</gene>
<dbReference type="OrthoDB" id="451853at2"/>
<name>K9X1Q7_9NOST</name>
<dbReference type="KEGG" id="csg:Cylst_4320"/>
<dbReference type="AlphaFoldDB" id="K9X1Q7"/>
<proteinExistence type="predicted"/>
<keyword evidence="2" id="KW-1185">Reference proteome</keyword>
<reference evidence="1 2" key="1">
    <citation type="submission" date="2012-06" db="EMBL/GenBank/DDBJ databases">
        <title>Finished chromosome of genome of Cylindrospermum stagnale PCC 7417.</title>
        <authorList>
            <consortium name="US DOE Joint Genome Institute"/>
            <person name="Gugger M."/>
            <person name="Coursin T."/>
            <person name="Rippka R."/>
            <person name="Tandeau De Marsac N."/>
            <person name="Huntemann M."/>
            <person name="Wei C.-L."/>
            <person name="Han J."/>
            <person name="Detter J.C."/>
            <person name="Han C."/>
            <person name="Tapia R."/>
            <person name="Chen A."/>
            <person name="Kyrpides N."/>
            <person name="Mavromatis K."/>
            <person name="Markowitz V."/>
            <person name="Szeto E."/>
            <person name="Ivanova N."/>
            <person name="Pagani I."/>
            <person name="Pati A."/>
            <person name="Goodwin L."/>
            <person name="Nordberg H.P."/>
            <person name="Cantor M.N."/>
            <person name="Hua S.X."/>
            <person name="Woyke T."/>
            <person name="Kerfeld C.A."/>
        </authorList>
    </citation>
    <scope>NUCLEOTIDE SEQUENCE [LARGE SCALE GENOMIC DNA]</scope>
    <source>
        <strain evidence="1 2">PCC 7417</strain>
    </source>
</reference>
<accession>K9X1Q7</accession>
<evidence type="ECO:0000313" key="1">
    <source>
        <dbReference type="EMBL" id="AFZ26413.1"/>
    </source>
</evidence>
<dbReference type="RefSeq" id="WP_015209655.1">
    <property type="nucleotide sequence ID" value="NC_019757.1"/>
</dbReference>